<feature type="transmembrane region" description="Helical" evidence="2">
    <location>
        <begin position="1108"/>
        <end position="1127"/>
    </location>
</feature>
<evidence type="ECO:0000313" key="4">
    <source>
        <dbReference type="Proteomes" id="UP000830671"/>
    </source>
</evidence>
<dbReference type="Proteomes" id="UP000830671">
    <property type="component" value="Chromosome 1"/>
</dbReference>
<feature type="transmembrane region" description="Helical" evidence="2">
    <location>
        <begin position="1028"/>
        <end position="1055"/>
    </location>
</feature>
<keyword evidence="2" id="KW-0812">Transmembrane</keyword>
<evidence type="ECO:0000256" key="1">
    <source>
        <dbReference type="SAM" id="MobiDB-lite"/>
    </source>
</evidence>
<keyword evidence="4" id="KW-1185">Reference proteome</keyword>
<protein>
    <submittedName>
        <fullName evidence="3">Leucine Rich Repeat domain-containing protein</fullName>
    </submittedName>
</protein>
<evidence type="ECO:0000313" key="3">
    <source>
        <dbReference type="EMBL" id="UQC74405.1"/>
    </source>
</evidence>
<dbReference type="EMBL" id="CP019471">
    <property type="protein sequence ID" value="UQC74405.1"/>
    <property type="molecule type" value="Genomic_DNA"/>
</dbReference>
<dbReference type="GeneID" id="73335108"/>
<evidence type="ECO:0000256" key="2">
    <source>
        <dbReference type="SAM" id="Phobius"/>
    </source>
</evidence>
<dbReference type="Gene3D" id="3.80.10.10">
    <property type="entry name" value="Ribonuclease Inhibitor"/>
    <property type="match status" value="1"/>
</dbReference>
<dbReference type="InterPro" id="IPR032675">
    <property type="entry name" value="LRR_dom_sf"/>
</dbReference>
<dbReference type="SUPFAM" id="SSF52047">
    <property type="entry name" value="RNI-like"/>
    <property type="match status" value="1"/>
</dbReference>
<dbReference type="PANTHER" id="PTHR39470:SF1">
    <property type="entry name" value="CHORISMATE SYNTHASE PROTEIN"/>
    <property type="match status" value="1"/>
</dbReference>
<dbReference type="PANTHER" id="PTHR39470">
    <property type="entry name" value="CHROMOSOME 10, WHOLE GENOME SHOTGUN SEQUENCE"/>
    <property type="match status" value="1"/>
</dbReference>
<feature type="region of interest" description="Disordered" evidence="1">
    <location>
        <begin position="55"/>
        <end position="74"/>
    </location>
</feature>
<proteinExistence type="predicted"/>
<feature type="region of interest" description="Disordered" evidence="1">
    <location>
        <begin position="147"/>
        <end position="200"/>
    </location>
</feature>
<organism evidence="3 4">
    <name type="scientific">Colletotrichum lupini</name>
    <dbReference type="NCBI Taxonomy" id="145971"/>
    <lineage>
        <taxon>Eukaryota</taxon>
        <taxon>Fungi</taxon>
        <taxon>Dikarya</taxon>
        <taxon>Ascomycota</taxon>
        <taxon>Pezizomycotina</taxon>
        <taxon>Sordariomycetes</taxon>
        <taxon>Hypocreomycetidae</taxon>
        <taxon>Glomerellales</taxon>
        <taxon>Glomerellaceae</taxon>
        <taxon>Colletotrichum</taxon>
        <taxon>Colletotrichum acutatum species complex</taxon>
    </lineage>
</organism>
<sequence length="1235" mass="137558">MDLDMDYHTRRTSSTVREHEEAKHVTWGRHANILNPNLPLAILVTLLYAVHAQSQTPKDLNPAHPTRYPDPNPAQTRSSIYFPLPFPHQYHLNDCEEHVLSCATHSLHPLVSTPFPKFQRSLVLVYDPDLQGQSKVPAAMASPRLLQPQTSSQDHTLHTPPGTPPTGHNHTQTLVEYKMDSPEPHRPATPEKNGRSSFSSIRENDSDLAQTFTSSKVSSYAQKATNAVFDDSSASPSPIASLSLEMAEVQFMPPVTHPSSRLHGGWYPASSFKGWKQINVKGKTASKSFSDLQALHMSWSTPPPSPKGNKPTNCRAPMERLPLEILGSIIELLVLDIPPPYGTARRNVDLMSLLLTSRSVHAATLNTLYKHITIPHSRIFRKFLSNITTHPALGTIVRRIDFSHFNNATLFESASERKGTRNLTEETLLQCLELTPHLQEFLAMEHIDDDLGAEVMQKLFFGMPRLQALDFAGCTSPSFKNSFASLVDMDWPETLSITRLSLHKCLTLPPALFEKIMPRLTNVTHLDLAQTKITDRALQAIPKTAKITHLNLAKCTLLTAPTVINFLATHPAVRNLVYLSVATDARSHQLLDVEDVSQLIPVLPKTLRSLSLKGSRMDDSHLELLRPLTKYLEELAVGRDMDVNAAAKLLEPADEKKQEEPHTIRYLDLSDLWGSELDIVDLFSSRNSLLKPSSVPLEVVEISEQSFKSLSRNRALERVGWSLQEIGSRCWMVRMQDHRKDQDRGYRWWKIGADNWGMRKIPVARAEVGGIKKTASATINDLALIGDFCGLVLLRCRVAIAIPVAVNNGWKSRSYQRTCSGYIIVPSQRTLKKVNSSFPSHTVASVQPYALTPSSNYQPPKKEHLSASSSNACSKASRRRRWPVMAFGWSEIRSLLLVFGPILLPKAISAYKSIRNASQHSGEPIPPPPRIARALAILTIIVIVYLVKTLPPLAPENLFTLTQSRLQIPVDVLFNRLSSLRPESALTAADERLRARFVNLESRLLYLQLGPAALADCPFCKSEDPKSYFYYALPAIILPHLVNLIALAAVTSSTFTGRDGARWRSHATMAAAALAAADAVLVGQYDYSANAAALRLQDMDFFYWRARALRYIALAALDVGIGALLFLSGTRRAFVLPPSEAERIEASNRALTTVKSKLNALGIVKNTSMRDEELRARSQAYWLREGQMVRDAMEEREVVESVNDALENRINIQQVTSDAESYTDGVFRQPEGTAQ</sequence>
<keyword evidence="2" id="KW-0472">Membrane</keyword>
<dbReference type="KEGG" id="clup:CLUP02_01055"/>
<dbReference type="RefSeq" id="XP_049136055.1">
    <property type="nucleotide sequence ID" value="XM_049280098.1"/>
</dbReference>
<dbReference type="AlphaFoldDB" id="A0A9Q8W9J8"/>
<gene>
    <name evidence="3" type="ORF">CLUP02_01055</name>
</gene>
<feature type="compositionally biased region" description="Basic and acidic residues" evidence="1">
    <location>
        <begin position="177"/>
        <end position="194"/>
    </location>
</feature>
<reference evidence="3" key="1">
    <citation type="journal article" date="2021" name="Mol. Plant Microbe Interact.">
        <title>Complete Genome Sequence of the Plant-Pathogenic Fungus Colletotrichum lupini.</title>
        <authorList>
            <person name="Baroncelli R."/>
            <person name="Pensec F."/>
            <person name="Da Lio D."/>
            <person name="Boufleur T."/>
            <person name="Vicente I."/>
            <person name="Sarrocco S."/>
            <person name="Picot A."/>
            <person name="Baraldi E."/>
            <person name="Sukno S."/>
            <person name="Thon M."/>
            <person name="Le Floch G."/>
        </authorList>
    </citation>
    <scope>NUCLEOTIDE SEQUENCE</scope>
    <source>
        <strain evidence="3">IMI 504893</strain>
    </source>
</reference>
<keyword evidence="2" id="KW-1133">Transmembrane helix</keyword>
<accession>A0A9Q8W9J8</accession>
<name>A0A9Q8W9J8_9PEZI</name>